<organism evidence="1 2">
    <name type="scientific">Aquimonas voraii</name>
    <dbReference type="NCBI Taxonomy" id="265719"/>
    <lineage>
        <taxon>Bacteria</taxon>
        <taxon>Pseudomonadati</taxon>
        <taxon>Pseudomonadota</taxon>
        <taxon>Gammaproteobacteria</taxon>
        <taxon>Lysobacterales</taxon>
        <taxon>Lysobacteraceae</taxon>
        <taxon>Aquimonas</taxon>
    </lineage>
</organism>
<evidence type="ECO:0000313" key="2">
    <source>
        <dbReference type="Proteomes" id="UP000199603"/>
    </source>
</evidence>
<gene>
    <name evidence="1" type="ORF">SAMN04488509_101717</name>
</gene>
<reference evidence="1 2" key="1">
    <citation type="submission" date="2016-10" db="EMBL/GenBank/DDBJ databases">
        <authorList>
            <person name="de Groot N.N."/>
        </authorList>
    </citation>
    <scope>NUCLEOTIDE SEQUENCE [LARGE SCALE GENOMIC DNA]</scope>
    <source>
        <strain evidence="1 2">DSM 16957</strain>
    </source>
</reference>
<keyword evidence="2" id="KW-1185">Reference proteome</keyword>
<name>A0A1G6SVC9_9GAMM</name>
<proteinExistence type="predicted"/>
<sequence length="74" mass="7993">MSSHPVRLEFEPVASLGAVPEGSFALSAGDGFEGDVYAHFHGLTSMEFEEESLSELEHAAANLRPGQVLAIRHR</sequence>
<protein>
    <submittedName>
        <fullName evidence="1">Uncharacterized protein</fullName>
    </submittedName>
</protein>
<dbReference type="Proteomes" id="UP000199603">
    <property type="component" value="Unassembled WGS sequence"/>
</dbReference>
<evidence type="ECO:0000313" key="1">
    <source>
        <dbReference type="EMBL" id="SDD20753.1"/>
    </source>
</evidence>
<dbReference type="RefSeq" id="WP_091238909.1">
    <property type="nucleotide sequence ID" value="NZ_FNAG01000001.1"/>
</dbReference>
<dbReference type="EMBL" id="FNAG01000001">
    <property type="protein sequence ID" value="SDD20753.1"/>
    <property type="molecule type" value="Genomic_DNA"/>
</dbReference>
<dbReference type="AlphaFoldDB" id="A0A1G6SVC9"/>
<dbReference type="STRING" id="265719.SAMN04488509_101717"/>
<accession>A0A1G6SVC9</accession>